<dbReference type="EMBL" id="JBHLWN010000021">
    <property type="protein sequence ID" value="MFC0211691.1"/>
    <property type="molecule type" value="Genomic_DNA"/>
</dbReference>
<dbReference type="Proteomes" id="UP001589776">
    <property type="component" value="Unassembled WGS sequence"/>
</dbReference>
<reference evidence="2 3" key="1">
    <citation type="submission" date="2024-09" db="EMBL/GenBank/DDBJ databases">
        <authorList>
            <person name="Sun Q."/>
            <person name="Mori K."/>
        </authorList>
    </citation>
    <scope>NUCLEOTIDE SEQUENCE [LARGE SCALE GENOMIC DNA]</scope>
    <source>
        <strain evidence="2 3">CCM 7759</strain>
    </source>
</reference>
<dbReference type="RefSeq" id="WP_377468675.1">
    <property type="nucleotide sequence ID" value="NZ_JBHLWN010000021.1"/>
</dbReference>
<protein>
    <submittedName>
        <fullName evidence="2">Uncharacterized protein</fullName>
    </submittedName>
</protein>
<feature type="region of interest" description="Disordered" evidence="1">
    <location>
        <begin position="1"/>
        <end position="31"/>
    </location>
</feature>
<organism evidence="2 3">
    <name type="scientific">Paenibacillus chartarius</name>
    <dbReference type="NCBI Taxonomy" id="747481"/>
    <lineage>
        <taxon>Bacteria</taxon>
        <taxon>Bacillati</taxon>
        <taxon>Bacillota</taxon>
        <taxon>Bacilli</taxon>
        <taxon>Bacillales</taxon>
        <taxon>Paenibacillaceae</taxon>
        <taxon>Paenibacillus</taxon>
    </lineage>
</organism>
<accession>A0ABV6DGC4</accession>
<name>A0ABV6DGC4_9BACL</name>
<sequence>MNHKPSRASNPATAPSAFPGTSPATHPIVRKDLANWQTESGKPDEPERIGRHLEGLRSGIALYNKYTHE</sequence>
<evidence type="ECO:0000313" key="3">
    <source>
        <dbReference type="Proteomes" id="UP001589776"/>
    </source>
</evidence>
<comment type="caution">
    <text evidence="2">The sequence shown here is derived from an EMBL/GenBank/DDBJ whole genome shotgun (WGS) entry which is preliminary data.</text>
</comment>
<keyword evidence="3" id="KW-1185">Reference proteome</keyword>
<gene>
    <name evidence="2" type="ORF">ACFFK0_04350</name>
</gene>
<proteinExistence type="predicted"/>
<evidence type="ECO:0000313" key="2">
    <source>
        <dbReference type="EMBL" id="MFC0211691.1"/>
    </source>
</evidence>
<evidence type="ECO:0000256" key="1">
    <source>
        <dbReference type="SAM" id="MobiDB-lite"/>
    </source>
</evidence>